<comment type="cofactor">
    <cofactor evidence="1">
        <name>FAD</name>
        <dbReference type="ChEBI" id="CHEBI:57692"/>
    </cofactor>
</comment>
<dbReference type="Pfam" id="PF00743">
    <property type="entry name" value="FMO-like"/>
    <property type="match status" value="1"/>
</dbReference>
<dbReference type="RefSeq" id="XP_013256570.1">
    <property type="nucleotide sequence ID" value="XM_013401116.1"/>
</dbReference>
<proteinExistence type="inferred from homology"/>
<dbReference type="PANTHER" id="PTHR42877:SF7">
    <property type="entry name" value="FLAVIN-BINDING MONOOXYGENASE-RELATED"/>
    <property type="match status" value="1"/>
</dbReference>
<reference evidence="6 7" key="1">
    <citation type="submission" date="2013-03" db="EMBL/GenBank/DDBJ databases">
        <title>The Genome Sequence of Exophiala aquamarina CBS 119918.</title>
        <authorList>
            <consortium name="The Broad Institute Genomics Platform"/>
            <person name="Cuomo C."/>
            <person name="de Hoog S."/>
            <person name="Gorbushina A."/>
            <person name="Walker B."/>
            <person name="Young S.K."/>
            <person name="Zeng Q."/>
            <person name="Gargeya S."/>
            <person name="Fitzgerald M."/>
            <person name="Haas B."/>
            <person name="Abouelleil A."/>
            <person name="Allen A.W."/>
            <person name="Alvarado L."/>
            <person name="Arachchi H.M."/>
            <person name="Berlin A.M."/>
            <person name="Chapman S.B."/>
            <person name="Gainer-Dewar J."/>
            <person name="Goldberg J."/>
            <person name="Griggs A."/>
            <person name="Gujja S."/>
            <person name="Hansen M."/>
            <person name="Howarth C."/>
            <person name="Imamovic A."/>
            <person name="Ireland A."/>
            <person name="Larimer J."/>
            <person name="McCowan C."/>
            <person name="Murphy C."/>
            <person name="Pearson M."/>
            <person name="Poon T.W."/>
            <person name="Priest M."/>
            <person name="Roberts A."/>
            <person name="Saif S."/>
            <person name="Shea T."/>
            <person name="Sisk P."/>
            <person name="Sykes S."/>
            <person name="Wortman J."/>
            <person name="Nusbaum C."/>
            <person name="Birren B."/>
        </authorList>
    </citation>
    <scope>NUCLEOTIDE SEQUENCE [LARGE SCALE GENOMIC DNA]</scope>
    <source>
        <strain evidence="6 7">CBS 119918</strain>
    </source>
</reference>
<dbReference type="Proteomes" id="UP000027920">
    <property type="component" value="Unassembled WGS sequence"/>
</dbReference>
<evidence type="ECO:0000256" key="1">
    <source>
        <dbReference type="ARBA" id="ARBA00001974"/>
    </source>
</evidence>
<dbReference type="GeneID" id="25284683"/>
<gene>
    <name evidence="6" type="ORF">A1O9_09775</name>
</gene>
<dbReference type="GO" id="GO:0004499">
    <property type="term" value="F:N,N-dimethylaniline monooxygenase activity"/>
    <property type="evidence" value="ECO:0007669"/>
    <property type="project" value="InterPro"/>
</dbReference>
<comment type="caution">
    <text evidence="6">The sequence shown here is derived from an EMBL/GenBank/DDBJ whole genome shotgun (WGS) entry which is preliminary data.</text>
</comment>
<evidence type="ECO:0000256" key="2">
    <source>
        <dbReference type="ARBA" id="ARBA00010139"/>
    </source>
</evidence>
<dbReference type="PANTHER" id="PTHR42877">
    <property type="entry name" value="L-ORNITHINE N(5)-MONOOXYGENASE-RELATED"/>
    <property type="match status" value="1"/>
</dbReference>
<keyword evidence="5" id="KW-0560">Oxidoreductase</keyword>
<dbReference type="GO" id="GO:0050661">
    <property type="term" value="F:NADP binding"/>
    <property type="evidence" value="ECO:0007669"/>
    <property type="project" value="InterPro"/>
</dbReference>
<keyword evidence="4" id="KW-0274">FAD</keyword>
<evidence type="ECO:0000256" key="5">
    <source>
        <dbReference type="ARBA" id="ARBA00023002"/>
    </source>
</evidence>
<dbReference type="OrthoDB" id="74360at2759"/>
<keyword evidence="7" id="KW-1185">Reference proteome</keyword>
<dbReference type="SUPFAM" id="SSF51905">
    <property type="entry name" value="FAD/NAD(P)-binding domain"/>
    <property type="match status" value="3"/>
</dbReference>
<dbReference type="EMBL" id="AMGV01000011">
    <property type="protein sequence ID" value="KEF53980.1"/>
    <property type="molecule type" value="Genomic_DNA"/>
</dbReference>
<dbReference type="InterPro" id="IPR051209">
    <property type="entry name" value="FAD-bind_Monooxygenase_sf"/>
</dbReference>
<dbReference type="InterPro" id="IPR020946">
    <property type="entry name" value="Flavin_mOase-like"/>
</dbReference>
<evidence type="ECO:0008006" key="8">
    <source>
        <dbReference type="Google" id="ProtNLM"/>
    </source>
</evidence>
<accession>A0A072PEJ2</accession>
<evidence type="ECO:0000313" key="7">
    <source>
        <dbReference type="Proteomes" id="UP000027920"/>
    </source>
</evidence>
<evidence type="ECO:0000256" key="3">
    <source>
        <dbReference type="ARBA" id="ARBA00022630"/>
    </source>
</evidence>
<evidence type="ECO:0000256" key="4">
    <source>
        <dbReference type="ARBA" id="ARBA00022827"/>
    </source>
</evidence>
<protein>
    <recommendedName>
        <fullName evidence="8">Sterigmatocystin biosynthesis monooxygenase stcW</fullName>
    </recommendedName>
</protein>
<comment type="similarity">
    <text evidence="2">Belongs to the FAD-binding monooxygenase family.</text>
</comment>
<dbReference type="InterPro" id="IPR036188">
    <property type="entry name" value="FAD/NAD-bd_sf"/>
</dbReference>
<dbReference type="Gene3D" id="3.50.50.60">
    <property type="entry name" value="FAD/NAD(P)-binding domain"/>
    <property type="match status" value="2"/>
</dbReference>
<evidence type="ECO:0000313" key="6">
    <source>
        <dbReference type="EMBL" id="KEF53980.1"/>
    </source>
</evidence>
<dbReference type="HOGENOM" id="CLU_006937_6_1_1"/>
<dbReference type="GO" id="GO:0050660">
    <property type="term" value="F:flavin adenine dinucleotide binding"/>
    <property type="evidence" value="ECO:0007669"/>
    <property type="project" value="InterPro"/>
</dbReference>
<sequence length="614" mass="69499">MSPSKDGEGFSSQTDGKVYNELGWLVQNARGYRINEDPYDTRRKLRVIHIGAGASGIVFSKFAEDRLQNVEVQVYEKNTDIGGTWLENRYPGCACDIPSASYQFTWARNPNWSQYYSESPEIWQYFKDVVDKHGLMKYIKLEHKIVSATWNGEQGVWEVRVQRADGSEFTDTCHVLINGGGVLNNWKWPEIEGLHSFKGKLVHSANYDTTINLNAKRVAVIGIGSSGIQITSKIASQVKQLYTWVKSPTWITAGFAQKFAGPNGGNFHYTDEQKKRFADNPDLFLRYSKMIESELNVRFKFILNGTPEAEGAREFARNEMTQKLGPSDPELLDAIIPKNFGVGCRRPTPGNGFLEALSQDNVKVFTKQMRQITPAGFIDSEGNEHEVDIIICATGFNTSWIPRFPVEANGYSISKMWAKEATSYISIGVPHSKKYLSQDFDRPALIDDVLVPNYFMMAGPYGPLGHGSFLPILETLAGNIIQCIEKLQKDRIKSLTPKAAVAEQLREHAQLFLQRTAWTSGCSSWFKQGRVDGPLPMFPGSRLIYMDLLKNPRFEDYEIEYCNSHNMFDFLGNGFAVREFDGRDLSYYLGLLDDEDRQIDLEANLHEELSDLVH</sequence>
<organism evidence="6 7">
    <name type="scientific">Exophiala aquamarina CBS 119918</name>
    <dbReference type="NCBI Taxonomy" id="1182545"/>
    <lineage>
        <taxon>Eukaryota</taxon>
        <taxon>Fungi</taxon>
        <taxon>Dikarya</taxon>
        <taxon>Ascomycota</taxon>
        <taxon>Pezizomycotina</taxon>
        <taxon>Eurotiomycetes</taxon>
        <taxon>Chaetothyriomycetidae</taxon>
        <taxon>Chaetothyriales</taxon>
        <taxon>Herpotrichiellaceae</taxon>
        <taxon>Exophiala</taxon>
    </lineage>
</organism>
<keyword evidence="3" id="KW-0285">Flavoprotein</keyword>
<dbReference type="AlphaFoldDB" id="A0A072PEJ2"/>
<name>A0A072PEJ2_9EURO</name>
<dbReference type="VEuPathDB" id="FungiDB:A1O9_09775"/>